<feature type="binding site" evidence="8">
    <location>
        <begin position="45"/>
        <end position="47"/>
    </location>
    <ligand>
        <name>S-adenosyl-L-methionine</name>
        <dbReference type="ChEBI" id="CHEBI:59789"/>
    </ligand>
</feature>
<dbReference type="PIRSF" id="PIRSF000370">
    <property type="entry name" value="QueE"/>
    <property type="match status" value="1"/>
</dbReference>
<comment type="caution">
    <text evidence="10">The sequence shown here is derived from an EMBL/GenBank/DDBJ whole genome shotgun (WGS) entry which is preliminary data.</text>
</comment>
<evidence type="ECO:0000256" key="1">
    <source>
        <dbReference type="ARBA" id="ARBA00022485"/>
    </source>
</evidence>
<dbReference type="SUPFAM" id="SSF102114">
    <property type="entry name" value="Radical SAM enzymes"/>
    <property type="match status" value="1"/>
</dbReference>
<keyword evidence="4 8" id="KW-0460">Magnesium</keyword>
<dbReference type="CDD" id="cd01335">
    <property type="entry name" value="Radical_SAM"/>
    <property type="match status" value="1"/>
</dbReference>
<comment type="subunit">
    <text evidence="8">Homodimer.</text>
</comment>
<dbReference type="GO" id="GO:0008616">
    <property type="term" value="P:tRNA queuosine(34) biosynthetic process"/>
    <property type="evidence" value="ECO:0007669"/>
    <property type="project" value="UniProtKB-UniRule"/>
</dbReference>
<accession>A0A7C2ZGF7</accession>
<comment type="cofactor">
    <cofactor evidence="8">
        <name>S-adenosyl-L-methionine</name>
        <dbReference type="ChEBI" id="CHEBI:59789"/>
    </cofactor>
    <text evidence="8">Binds 1 S-adenosyl-L-methionine per subunit.</text>
</comment>
<dbReference type="Pfam" id="PF04055">
    <property type="entry name" value="Radical_SAM"/>
    <property type="match status" value="1"/>
</dbReference>
<keyword evidence="5 8" id="KW-0408">Iron</keyword>
<dbReference type="PROSITE" id="PS51918">
    <property type="entry name" value="RADICAL_SAM"/>
    <property type="match status" value="1"/>
</dbReference>
<feature type="domain" description="Radical SAM core" evidence="9">
    <location>
        <begin position="26"/>
        <end position="215"/>
    </location>
</feature>
<keyword evidence="8" id="KW-0671">Queuosine biosynthesis</keyword>
<gene>
    <name evidence="8" type="primary">queE</name>
    <name evidence="10" type="ORF">ENO47_03530</name>
</gene>
<evidence type="ECO:0000256" key="3">
    <source>
        <dbReference type="ARBA" id="ARBA00022723"/>
    </source>
</evidence>
<evidence type="ECO:0000256" key="2">
    <source>
        <dbReference type="ARBA" id="ARBA00022691"/>
    </source>
</evidence>
<feature type="binding site" evidence="8">
    <location>
        <position position="46"/>
    </location>
    <ligand>
        <name>[4Fe-4S] cluster</name>
        <dbReference type="ChEBI" id="CHEBI:49883"/>
        <note>4Fe-4S-S-AdoMet</note>
    </ligand>
</feature>
<dbReference type="InterPro" id="IPR007197">
    <property type="entry name" value="rSAM"/>
</dbReference>
<dbReference type="GO" id="GO:1904047">
    <property type="term" value="F:S-adenosyl-L-methionine binding"/>
    <property type="evidence" value="ECO:0007669"/>
    <property type="project" value="UniProtKB-UniRule"/>
</dbReference>
<keyword evidence="6 8" id="KW-0411">Iron-sulfur</keyword>
<feature type="binding site" evidence="8">
    <location>
        <position position="43"/>
    </location>
    <ligand>
        <name>[4Fe-4S] cluster</name>
        <dbReference type="ChEBI" id="CHEBI:49883"/>
        <note>4Fe-4S-S-AdoMet</note>
    </ligand>
</feature>
<dbReference type="GO" id="GO:0051539">
    <property type="term" value="F:4 iron, 4 sulfur cluster binding"/>
    <property type="evidence" value="ECO:0007669"/>
    <property type="project" value="UniProtKB-UniRule"/>
</dbReference>
<dbReference type="Gene3D" id="3.20.20.70">
    <property type="entry name" value="Aldolase class I"/>
    <property type="match status" value="1"/>
</dbReference>
<organism evidence="10">
    <name type="scientific">Hydrogenobacter sp</name>
    <dbReference type="NCBI Taxonomy" id="2152829"/>
    <lineage>
        <taxon>Bacteria</taxon>
        <taxon>Pseudomonadati</taxon>
        <taxon>Aquificota</taxon>
        <taxon>Aquificia</taxon>
        <taxon>Aquificales</taxon>
        <taxon>Aquificaceae</taxon>
        <taxon>Hydrogenobacter</taxon>
    </lineage>
</organism>
<keyword evidence="1 8" id="KW-0004">4Fe-4S</keyword>
<proteinExistence type="inferred from homology"/>
<keyword evidence="3 8" id="KW-0479">Metal-binding</keyword>
<evidence type="ECO:0000256" key="6">
    <source>
        <dbReference type="ARBA" id="ARBA00023014"/>
    </source>
</evidence>
<feature type="binding site" evidence="8">
    <location>
        <begin position="128"/>
        <end position="130"/>
    </location>
    <ligand>
        <name>S-adenosyl-L-methionine</name>
        <dbReference type="ChEBI" id="CHEBI:59789"/>
    </ligand>
</feature>
<reference evidence="10" key="1">
    <citation type="journal article" date="2020" name="mSystems">
        <title>Genome- and Community-Level Interaction Insights into Carbon Utilization and Element Cycling Functions of Hydrothermarchaeota in Hydrothermal Sediment.</title>
        <authorList>
            <person name="Zhou Z."/>
            <person name="Liu Y."/>
            <person name="Xu W."/>
            <person name="Pan J."/>
            <person name="Luo Z.H."/>
            <person name="Li M."/>
        </authorList>
    </citation>
    <scope>NUCLEOTIDE SEQUENCE [LARGE SCALE GENOMIC DNA]</scope>
    <source>
        <strain evidence="10">SpSt-132</strain>
    </source>
</reference>
<dbReference type="InterPro" id="IPR013785">
    <property type="entry name" value="Aldolase_TIM"/>
</dbReference>
<dbReference type="GO" id="GO:0016840">
    <property type="term" value="F:carbon-nitrogen lyase activity"/>
    <property type="evidence" value="ECO:0007669"/>
    <property type="project" value="UniProtKB-UniRule"/>
</dbReference>
<evidence type="ECO:0000313" key="10">
    <source>
        <dbReference type="EMBL" id="HEW45726.1"/>
    </source>
</evidence>
<dbReference type="EC" id="4.3.99.3" evidence="8"/>
<sequence>MLRSEVRKASISINEVYPSIQGEGLLVGLPSLFIRIQGCNLRCPWCDQPSALPFKSPSTSLEDLINLVETYPHKHVIITGGEPLTESSLPELVKELLKIGKSVQIETNGTLWQEELEDVAENIHITCSPKAVANWYVHQKIRKYAKELKFVVDEYLNLDVLLAFEDFLKRSCVVLQPESNKSEFLEKALDLQNKLLSLGYEVRVLPQVHKLLGLR</sequence>
<comment type="pathway">
    <text evidence="8">Purine metabolism; 7-cyano-7-deazaguanine biosynthesis.</text>
</comment>
<evidence type="ECO:0000259" key="9">
    <source>
        <dbReference type="PROSITE" id="PS51918"/>
    </source>
</evidence>
<dbReference type="InterPro" id="IPR024924">
    <property type="entry name" value="7-CO-7-deazaguanine_synth-like"/>
</dbReference>
<dbReference type="AlphaFoldDB" id="A0A7C2ZGF7"/>
<feature type="binding site" evidence="8">
    <location>
        <position position="35"/>
    </location>
    <ligand>
        <name>substrate</name>
    </ligand>
</feature>
<feature type="binding site" evidence="8">
    <location>
        <position position="39"/>
    </location>
    <ligand>
        <name>[4Fe-4S] cluster</name>
        <dbReference type="ChEBI" id="CHEBI:49883"/>
        <note>4Fe-4S-S-AdoMet</note>
    </ligand>
</feature>
<feature type="binding site" evidence="8">
    <location>
        <position position="81"/>
    </location>
    <ligand>
        <name>S-adenosyl-L-methionine</name>
        <dbReference type="ChEBI" id="CHEBI:59789"/>
    </ligand>
</feature>
<protein>
    <recommendedName>
        <fullName evidence="8">7-carboxy-7-deazaguanine synthase</fullName>
        <shortName evidence="8">CDG synthase</shortName>
        <ecNumber evidence="8">4.3.99.3</ecNumber>
    </recommendedName>
    <alternativeName>
        <fullName evidence="8">Queuosine biosynthesis protein QueE</fullName>
    </alternativeName>
</protein>
<dbReference type="UniPathway" id="UPA00391"/>
<keyword evidence="2 8" id="KW-0949">S-adenosyl-L-methionine</keyword>
<comment type="cofactor">
    <cofactor evidence="8">
        <name>[4Fe-4S] cluster</name>
        <dbReference type="ChEBI" id="CHEBI:49883"/>
    </cofactor>
    <text evidence="8">Binds 1 [4Fe-4S] cluster. The cluster is coordinated with 3 cysteines and an exchangeable S-adenosyl-L-methionine.</text>
</comment>
<dbReference type="PANTHER" id="PTHR42836:SF1">
    <property type="entry name" value="7-CARBOXY-7-DEAZAGUANINE SYNTHASE"/>
    <property type="match status" value="1"/>
</dbReference>
<comment type="similarity">
    <text evidence="8">Belongs to the radical SAM superfamily. 7-carboxy-7-deazaguanine synthase family.</text>
</comment>
<dbReference type="PANTHER" id="PTHR42836">
    <property type="entry name" value="7-CARBOXY-7-DEAZAGUANINE SYNTHASE"/>
    <property type="match status" value="1"/>
</dbReference>
<evidence type="ECO:0000256" key="5">
    <source>
        <dbReference type="ARBA" id="ARBA00023004"/>
    </source>
</evidence>
<comment type="catalytic activity">
    <reaction evidence="8">
        <text>6-carboxy-5,6,7,8-tetrahydropterin + H(+) = 7-carboxy-7-carbaguanine + NH4(+)</text>
        <dbReference type="Rhea" id="RHEA:27974"/>
        <dbReference type="ChEBI" id="CHEBI:15378"/>
        <dbReference type="ChEBI" id="CHEBI:28938"/>
        <dbReference type="ChEBI" id="CHEBI:61032"/>
        <dbReference type="ChEBI" id="CHEBI:61036"/>
        <dbReference type="EC" id="4.3.99.3"/>
    </reaction>
</comment>
<comment type="caution">
    <text evidence="8">Lacks conserved residue(s) required for the propagation of feature annotation.</text>
</comment>
<evidence type="ECO:0000256" key="8">
    <source>
        <dbReference type="HAMAP-Rule" id="MF_00917"/>
    </source>
</evidence>
<evidence type="ECO:0000256" key="4">
    <source>
        <dbReference type="ARBA" id="ARBA00022842"/>
    </source>
</evidence>
<comment type="cofactor">
    <cofactor evidence="8">
        <name>Mg(2+)</name>
        <dbReference type="ChEBI" id="CHEBI:18420"/>
    </cofactor>
</comment>
<dbReference type="SFLD" id="SFLDS00029">
    <property type="entry name" value="Radical_SAM"/>
    <property type="match status" value="1"/>
</dbReference>
<dbReference type="EMBL" id="DSFP01000032">
    <property type="protein sequence ID" value="HEW45726.1"/>
    <property type="molecule type" value="Genomic_DNA"/>
</dbReference>
<evidence type="ECO:0000256" key="7">
    <source>
        <dbReference type="ARBA" id="ARBA00023239"/>
    </source>
</evidence>
<dbReference type="HAMAP" id="MF_00917">
    <property type="entry name" value="QueE"/>
    <property type="match status" value="1"/>
</dbReference>
<dbReference type="InterPro" id="IPR058240">
    <property type="entry name" value="rSAM_sf"/>
</dbReference>
<dbReference type="GO" id="GO:0000287">
    <property type="term" value="F:magnesium ion binding"/>
    <property type="evidence" value="ECO:0007669"/>
    <property type="project" value="UniProtKB-UniRule"/>
</dbReference>
<name>A0A7C2ZGF7_9AQUI</name>
<feature type="binding site" evidence="8">
    <location>
        <begin position="20"/>
        <end position="22"/>
    </location>
    <ligand>
        <name>substrate</name>
    </ligand>
</feature>
<feature type="binding site" evidence="8">
    <location>
        <position position="79"/>
    </location>
    <ligand>
        <name>substrate</name>
    </ligand>
</feature>
<keyword evidence="7 8" id="KW-0456">Lyase</keyword>
<comment type="function">
    <text evidence="8">Catalyzes the complex heterocyclic radical-mediated conversion of 6-carboxy-5,6,7,8-tetrahydropterin (CPH4) to 7-carboxy-7-deazaguanine (CDG), a step common to the biosynthetic pathways of all 7-deazapurine-containing compounds.</text>
</comment>